<keyword evidence="7" id="KW-1133">Transmembrane helix</keyword>
<proteinExistence type="inferred from homology"/>
<name>A0ABX2EDI7_9BURK</name>
<dbReference type="InterPro" id="IPR001915">
    <property type="entry name" value="Peptidase_M48"/>
</dbReference>
<keyword evidence="5 6" id="KW-0482">Metalloprotease</keyword>
<dbReference type="CDD" id="cd07332">
    <property type="entry name" value="M48C_Oma1_like"/>
    <property type="match status" value="1"/>
</dbReference>
<keyword evidence="4 6" id="KW-0862">Zinc</keyword>
<dbReference type="PANTHER" id="PTHR22726:SF1">
    <property type="entry name" value="METALLOENDOPEPTIDASE OMA1, MITOCHONDRIAL"/>
    <property type="match status" value="1"/>
</dbReference>
<evidence type="ECO:0000256" key="3">
    <source>
        <dbReference type="ARBA" id="ARBA00022801"/>
    </source>
</evidence>
<dbReference type="EMBL" id="JABRWJ010000001">
    <property type="protein sequence ID" value="NRF66295.1"/>
    <property type="molecule type" value="Genomic_DNA"/>
</dbReference>
<feature type="domain" description="Peptidase M48" evidence="8">
    <location>
        <begin position="181"/>
        <end position="350"/>
    </location>
</feature>
<comment type="similarity">
    <text evidence="6">Belongs to the peptidase M48 family.</text>
</comment>
<dbReference type="Gene3D" id="3.30.2010.10">
    <property type="entry name" value="Metalloproteases ('zincins'), catalytic domain"/>
    <property type="match status" value="1"/>
</dbReference>
<evidence type="ECO:0000256" key="7">
    <source>
        <dbReference type="SAM" id="Phobius"/>
    </source>
</evidence>
<evidence type="ECO:0000256" key="2">
    <source>
        <dbReference type="ARBA" id="ARBA00022723"/>
    </source>
</evidence>
<keyword evidence="11" id="KW-1185">Reference proteome</keyword>
<protein>
    <submittedName>
        <fullName evidence="10">M48 family metallopeptidase</fullName>
    </submittedName>
</protein>
<evidence type="ECO:0000313" key="10">
    <source>
        <dbReference type="EMBL" id="NRF66295.1"/>
    </source>
</evidence>
<evidence type="ECO:0000256" key="5">
    <source>
        <dbReference type="ARBA" id="ARBA00023049"/>
    </source>
</evidence>
<feature type="domain" description="DUF7092" evidence="9">
    <location>
        <begin position="8"/>
        <end position="82"/>
    </location>
</feature>
<evidence type="ECO:0000256" key="4">
    <source>
        <dbReference type="ARBA" id="ARBA00022833"/>
    </source>
</evidence>
<dbReference type="Pfam" id="PF01435">
    <property type="entry name" value="Peptidase_M48"/>
    <property type="match status" value="1"/>
</dbReference>
<evidence type="ECO:0000259" key="9">
    <source>
        <dbReference type="Pfam" id="PF23368"/>
    </source>
</evidence>
<evidence type="ECO:0000256" key="6">
    <source>
        <dbReference type="RuleBase" id="RU003983"/>
    </source>
</evidence>
<dbReference type="RefSeq" id="WP_173121098.1">
    <property type="nucleotide sequence ID" value="NZ_JABRWJ010000001.1"/>
</dbReference>
<keyword evidence="3 6" id="KW-0378">Hydrolase</keyword>
<dbReference type="Pfam" id="PF23368">
    <property type="entry name" value="DUF7092"/>
    <property type="match status" value="1"/>
</dbReference>
<evidence type="ECO:0000259" key="8">
    <source>
        <dbReference type="Pfam" id="PF01435"/>
    </source>
</evidence>
<dbReference type="PANTHER" id="PTHR22726">
    <property type="entry name" value="METALLOENDOPEPTIDASE OMA1"/>
    <property type="match status" value="1"/>
</dbReference>
<keyword evidence="1 6" id="KW-0645">Protease</keyword>
<reference evidence="10 11" key="1">
    <citation type="submission" date="2020-05" db="EMBL/GenBank/DDBJ databases">
        <title>Aquincola sp. isolate from soil.</title>
        <authorList>
            <person name="Han J."/>
            <person name="Kim D.-U."/>
        </authorList>
    </citation>
    <scope>NUCLEOTIDE SEQUENCE [LARGE SCALE GENOMIC DNA]</scope>
    <source>
        <strain evidence="10 11">S2</strain>
    </source>
</reference>
<accession>A0ABX2EDI7</accession>
<comment type="caution">
    <text evidence="10">The sequence shown here is derived from an EMBL/GenBank/DDBJ whole genome shotgun (WGS) entry which is preliminary data.</text>
</comment>
<sequence length="354" mass="38427">MTEPPVLVADYFDGHSARAQPVRLAIRERRLLIEGDGVSRSVPLRQVGWPERQRHGARQAYLPGQGLISAPDAAAWDAWATASGLRERLVVRWMQSWRGVALAAALLVVVLVGSWRWGLPAAAHGLVALTPIGVDEQLGALAFEQFEHQWLQPSKLPTERQAALRARFAAALERGQAVERARGAAAPLPAWQLHFRASTERGLGANAFALPGGHIVVTDALVELLTDRPDVLVGVLGHELGHVRHRHGMRSVVQVGLLSALSSLVLGDFSTLLTAAPVLLGQAAYAREFEFQADADAARLMRANGIDPADFGVLFERLRRQQQARPGIELPIGLATHPPDAERVRRMREAAPGP</sequence>
<gene>
    <name evidence="10" type="ORF">HLB44_04795</name>
</gene>
<dbReference type="Proteomes" id="UP000737171">
    <property type="component" value="Unassembled WGS sequence"/>
</dbReference>
<organism evidence="10 11">
    <name type="scientific">Pseudaquabacterium terrae</name>
    <dbReference type="NCBI Taxonomy" id="2732868"/>
    <lineage>
        <taxon>Bacteria</taxon>
        <taxon>Pseudomonadati</taxon>
        <taxon>Pseudomonadota</taxon>
        <taxon>Betaproteobacteria</taxon>
        <taxon>Burkholderiales</taxon>
        <taxon>Sphaerotilaceae</taxon>
        <taxon>Pseudaquabacterium</taxon>
    </lineage>
</organism>
<feature type="transmembrane region" description="Helical" evidence="7">
    <location>
        <begin position="96"/>
        <end position="117"/>
    </location>
</feature>
<evidence type="ECO:0000313" key="11">
    <source>
        <dbReference type="Proteomes" id="UP000737171"/>
    </source>
</evidence>
<keyword evidence="7" id="KW-0812">Transmembrane</keyword>
<dbReference type="InterPro" id="IPR051156">
    <property type="entry name" value="Mito/Outer_Membr_Metalloprot"/>
</dbReference>
<evidence type="ECO:0000256" key="1">
    <source>
        <dbReference type="ARBA" id="ARBA00022670"/>
    </source>
</evidence>
<dbReference type="InterPro" id="IPR055518">
    <property type="entry name" value="DUF7092"/>
</dbReference>
<keyword evidence="2" id="KW-0479">Metal-binding</keyword>
<keyword evidence="7" id="KW-0472">Membrane</keyword>
<comment type="cofactor">
    <cofactor evidence="6">
        <name>Zn(2+)</name>
        <dbReference type="ChEBI" id="CHEBI:29105"/>
    </cofactor>
    <text evidence="6">Binds 1 zinc ion per subunit.</text>
</comment>